<dbReference type="EMBL" id="BSXN01001793">
    <property type="protein sequence ID" value="GME74502.1"/>
    <property type="molecule type" value="Genomic_DNA"/>
</dbReference>
<feature type="region of interest" description="Disordered" evidence="1">
    <location>
        <begin position="1"/>
        <end position="160"/>
    </location>
</feature>
<dbReference type="GO" id="GO:0046983">
    <property type="term" value="F:protein dimerization activity"/>
    <property type="evidence" value="ECO:0007669"/>
    <property type="project" value="InterPro"/>
</dbReference>
<feature type="compositionally biased region" description="Basic and acidic residues" evidence="1">
    <location>
        <begin position="103"/>
        <end position="112"/>
    </location>
</feature>
<proteinExistence type="predicted"/>
<feature type="domain" description="BHLH" evidence="2">
    <location>
        <begin position="171"/>
        <end position="238"/>
    </location>
</feature>
<feature type="compositionally biased region" description="Low complexity" evidence="1">
    <location>
        <begin position="77"/>
        <end position="100"/>
    </location>
</feature>
<dbReference type="Proteomes" id="UP001165120">
    <property type="component" value="Unassembled WGS sequence"/>
</dbReference>
<dbReference type="Gene3D" id="4.10.280.10">
    <property type="entry name" value="Helix-loop-helix DNA-binding domain"/>
    <property type="match status" value="1"/>
</dbReference>
<protein>
    <submittedName>
        <fullName evidence="3">Unnamed protein product</fullName>
    </submittedName>
</protein>
<dbReference type="Pfam" id="PF00010">
    <property type="entry name" value="HLH"/>
    <property type="match status" value="1"/>
</dbReference>
<evidence type="ECO:0000256" key="1">
    <source>
        <dbReference type="SAM" id="MobiDB-lite"/>
    </source>
</evidence>
<comment type="caution">
    <text evidence="3">The sequence shown here is derived from an EMBL/GenBank/DDBJ whole genome shotgun (WGS) entry which is preliminary data.</text>
</comment>
<reference evidence="3" key="1">
    <citation type="submission" date="2023-04" db="EMBL/GenBank/DDBJ databases">
        <title>Candida boidinii NBRC 10035.</title>
        <authorList>
            <person name="Ichikawa N."/>
            <person name="Sato H."/>
            <person name="Tonouchi N."/>
        </authorList>
    </citation>
    <scope>NUCLEOTIDE SEQUENCE</scope>
    <source>
        <strain evidence="3">NBRC 10035</strain>
    </source>
</reference>
<accession>A0A9W6WID8</accession>
<dbReference type="AlphaFoldDB" id="A0A9W6WID8"/>
<feature type="compositionally biased region" description="Basic residues" evidence="1">
    <location>
        <begin position="120"/>
        <end position="131"/>
    </location>
</feature>
<evidence type="ECO:0000313" key="3">
    <source>
        <dbReference type="EMBL" id="GME74502.1"/>
    </source>
</evidence>
<dbReference type="SUPFAM" id="SSF47459">
    <property type="entry name" value="HLH, helix-loop-helix DNA-binding domain"/>
    <property type="match status" value="1"/>
</dbReference>
<dbReference type="PROSITE" id="PS50888">
    <property type="entry name" value="BHLH"/>
    <property type="match status" value="1"/>
</dbReference>
<feature type="compositionally biased region" description="Low complexity" evidence="1">
    <location>
        <begin position="19"/>
        <end position="67"/>
    </location>
</feature>
<dbReference type="InterPro" id="IPR011598">
    <property type="entry name" value="bHLH_dom"/>
</dbReference>
<sequence length="250" mass="28186">MTKNYNSEIHGRKKKSRRISSSVDTQNNNKNNQNGNNNDNNKISSVSSSNTSTSTSPLMSEYNYKSHNNTHNHHYHQNQNRSSNAGYIDTSSTATSITSSREPSLDSFRDSDNAGITRKVSSKRGRKPKRKLPVDDETAENGSGQEVDKKPADSTCTTNAQKKKILLSETEKKMNHTSSEQKRRAVIKDAFENLNDIVQLNFNEEEKRKALIGKNGTQRKKLSKFTVMNQAVIELNRLIDINQILKILAE</sequence>
<evidence type="ECO:0000259" key="2">
    <source>
        <dbReference type="PROSITE" id="PS50888"/>
    </source>
</evidence>
<keyword evidence="4" id="KW-1185">Reference proteome</keyword>
<dbReference type="InterPro" id="IPR036638">
    <property type="entry name" value="HLH_DNA-bd_sf"/>
</dbReference>
<organism evidence="3 4">
    <name type="scientific">Candida boidinii</name>
    <name type="common">Yeast</name>
    <dbReference type="NCBI Taxonomy" id="5477"/>
    <lineage>
        <taxon>Eukaryota</taxon>
        <taxon>Fungi</taxon>
        <taxon>Dikarya</taxon>
        <taxon>Ascomycota</taxon>
        <taxon>Saccharomycotina</taxon>
        <taxon>Pichiomycetes</taxon>
        <taxon>Pichiales</taxon>
        <taxon>Pichiaceae</taxon>
        <taxon>Ogataea</taxon>
        <taxon>Ogataea/Candida clade</taxon>
    </lineage>
</organism>
<evidence type="ECO:0000313" key="4">
    <source>
        <dbReference type="Proteomes" id="UP001165120"/>
    </source>
</evidence>
<gene>
    <name evidence="3" type="ORF">Cboi02_000443600</name>
</gene>
<name>A0A9W6WID8_CANBO</name>